<accession>A0A931IW46</accession>
<sequence>MTFARRLFLSSVAAAALVGSAAAVAWTFQTGDGTVVRGDGQVKREARALTGFDAIAVSGGVELKVRQAGASRVELEADGNLLPYVETQVVNGAKGRTLEIKVKRGYTVQSRQPLRIEVDLPELRALAVAGSGSADVQAFKTEALKISVAGSGTVKAPQLEAGSVQMNVSGTGDVHVGGRAKEAQVSVAGSGDVVADQLAADAVKVSIAGSGDVNVQANKTLKVSIAGSGSVVYSGTAEVSQSIAGSGSVTRR</sequence>
<dbReference type="Gene3D" id="2.160.20.120">
    <property type="match status" value="1"/>
</dbReference>
<dbReference type="InterPro" id="IPR021255">
    <property type="entry name" value="DUF2807"/>
</dbReference>
<name>A0A931IW46_9BURK</name>
<dbReference type="EMBL" id="JAEDAL010000008">
    <property type="protein sequence ID" value="MBH9553930.1"/>
    <property type="molecule type" value="Genomic_DNA"/>
</dbReference>
<feature type="chain" id="PRO_5037277872" evidence="1">
    <location>
        <begin position="26"/>
        <end position="252"/>
    </location>
</feature>
<dbReference type="PROSITE" id="PS51318">
    <property type="entry name" value="TAT"/>
    <property type="match status" value="1"/>
</dbReference>
<protein>
    <submittedName>
        <fullName evidence="3">DUF2807 domain-containing protein</fullName>
    </submittedName>
</protein>
<dbReference type="PANTHER" id="PTHR39200">
    <property type="entry name" value="HYPOTHETICAL EXPORTED PROTEIN"/>
    <property type="match status" value="1"/>
</dbReference>
<dbReference type="PANTHER" id="PTHR39200:SF1">
    <property type="entry name" value="AUTO-TRANSPORTER ADHESIN HEAD GIN DOMAIN-CONTAINING PROTEIN-RELATED"/>
    <property type="match status" value="1"/>
</dbReference>
<evidence type="ECO:0000259" key="2">
    <source>
        <dbReference type="Pfam" id="PF10988"/>
    </source>
</evidence>
<dbReference type="AlphaFoldDB" id="A0A931IW46"/>
<comment type="caution">
    <text evidence="3">The sequence shown here is derived from an EMBL/GenBank/DDBJ whole genome shotgun (WGS) entry which is preliminary data.</text>
</comment>
<feature type="domain" description="Putative auto-transporter adhesin head GIN" evidence="2">
    <location>
        <begin position="52"/>
        <end position="237"/>
    </location>
</feature>
<proteinExistence type="predicted"/>
<reference evidence="3" key="1">
    <citation type="submission" date="2020-12" db="EMBL/GenBank/DDBJ databases">
        <title>The genome sequence of Inhella sp. 4Y17.</title>
        <authorList>
            <person name="Liu Y."/>
        </authorList>
    </citation>
    <scope>NUCLEOTIDE SEQUENCE</scope>
    <source>
        <strain evidence="3">4Y10</strain>
    </source>
</reference>
<gene>
    <name evidence="3" type="ORF">I7X43_13865</name>
</gene>
<evidence type="ECO:0000256" key="1">
    <source>
        <dbReference type="SAM" id="SignalP"/>
    </source>
</evidence>
<dbReference type="Pfam" id="PF10988">
    <property type="entry name" value="DUF2807"/>
    <property type="match status" value="1"/>
</dbReference>
<keyword evidence="1" id="KW-0732">Signal</keyword>
<evidence type="ECO:0000313" key="3">
    <source>
        <dbReference type="EMBL" id="MBH9553930.1"/>
    </source>
</evidence>
<organism evidence="3 4">
    <name type="scientific">Inhella gelatinilytica</name>
    <dbReference type="NCBI Taxonomy" id="2795030"/>
    <lineage>
        <taxon>Bacteria</taxon>
        <taxon>Pseudomonadati</taxon>
        <taxon>Pseudomonadota</taxon>
        <taxon>Betaproteobacteria</taxon>
        <taxon>Burkholderiales</taxon>
        <taxon>Sphaerotilaceae</taxon>
        <taxon>Inhella</taxon>
    </lineage>
</organism>
<dbReference type="RefSeq" id="WP_198101551.1">
    <property type="nucleotide sequence ID" value="NZ_JAEDAL010000008.1"/>
</dbReference>
<dbReference type="InterPro" id="IPR006311">
    <property type="entry name" value="TAT_signal"/>
</dbReference>
<evidence type="ECO:0000313" key="4">
    <source>
        <dbReference type="Proteomes" id="UP000620139"/>
    </source>
</evidence>
<dbReference type="Proteomes" id="UP000620139">
    <property type="component" value="Unassembled WGS sequence"/>
</dbReference>
<feature type="signal peptide" evidence="1">
    <location>
        <begin position="1"/>
        <end position="25"/>
    </location>
</feature>
<keyword evidence="4" id="KW-1185">Reference proteome</keyword>